<accession>A0A9N8J008</accession>
<evidence type="ECO:0000313" key="2">
    <source>
        <dbReference type="Proteomes" id="UP000533639"/>
    </source>
</evidence>
<proteinExistence type="predicted"/>
<dbReference type="RefSeq" id="WP_180856508.1">
    <property type="nucleotide sequence ID" value="NZ_CAIJDE010000028.1"/>
</dbReference>
<dbReference type="Proteomes" id="UP000533639">
    <property type="component" value="Unassembled WGS sequence"/>
</dbReference>
<comment type="caution">
    <text evidence="1">The sequence shown here is derived from an EMBL/GenBank/DDBJ whole genome shotgun (WGS) entry which is preliminary data.</text>
</comment>
<dbReference type="AlphaFoldDB" id="A0A9N8J008"/>
<evidence type="ECO:0000313" key="1">
    <source>
        <dbReference type="EMBL" id="CAC9972914.1"/>
    </source>
</evidence>
<reference evidence="1 2" key="1">
    <citation type="submission" date="2020-06" db="EMBL/GenBank/DDBJ databases">
        <authorList>
            <person name="Criscuolo A."/>
        </authorList>
    </citation>
    <scope>NUCLEOTIDE SEQUENCE [LARGE SCALE GENOMIC DNA]</scope>
    <source>
        <strain evidence="1">PXU-55</strain>
    </source>
</reference>
<name>A0A9N8J008_9FLAO</name>
<sequence>MALTIEELKELVNTNLADNSNIEPAEHRAVELALIDYLETLQPVSTSGQPLNRGMITANNGSFGGVEVGIELGIQLSDRLRHYGNTNSVSCVSMPNNTVITVNLQNSHPNNNYIVKSWYEQVPTSSVLLQNGSSLGKNVFKIISPSQFQIILKEWTGEVQALRLHFETVSYDY</sequence>
<gene>
    <name evidence="1" type="ORF">FLAPXU55_00593</name>
</gene>
<protein>
    <submittedName>
        <fullName evidence="1">Uncharacterized protein</fullName>
    </submittedName>
</protein>
<dbReference type="EMBL" id="CAIJDE010000028">
    <property type="protein sequence ID" value="CAC9972914.1"/>
    <property type="molecule type" value="Genomic_DNA"/>
</dbReference>
<organism evidence="1 2">
    <name type="scientific">Flavobacterium panici</name>
    <dbReference type="NCBI Taxonomy" id="2654843"/>
    <lineage>
        <taxon>Bacteria</taxon>
        <taxon>Pseudomonadati</taxon>
        <taxon>Bacteroidota</taxon>
        <taxon>Flavobacteriia</taxon>
        <taxon>Flavobacteriales</taxon>
        <taxon>Flavobacteriaceae</taxon>
        <taxon>Flavobacterium</taxon>
    </lineage>
</organism>
<keyword evidence="2" id="KW-1185">Reference proteome</keyword>